<sequence length="71" mass="8090">MCLLHHRNIYSIADFDWIKYKIRGIFTGSRGPCSLVGGSEGGQSPPFFLCIARNRNALYQNSLFRHFANLI</sequence>
<name>A0A0F3GQ71_9BACT</name>
<organism evidence="1 2">
    <name type="scientific">Candidatus Magnetobacterium bavaricum</name>
    <dbReference type="NCBI Taxonomy" id="29290"/>
    <lineage>
        <taxon>Bacteria</taxon>
        <taxon>Pseudomonadati</taxon>
        <taxon>Nitrospirota</taxon>
        <taxon>Thermodesulfovibrionia</taxon>
        <taxon>Thermodesulfovibrionales</taxon>
        <taxon>Candidatus Magnetobacteriaceae</taxon>
        <taxon>Candidatus Magnetobacterium</taxon>
    </lineage>
</organism>
<gene>
    <name evidence="1" type="ORF">MBAV_003725</name>
</gene>
<dbReference type="Proteomes" id="UP000033423">
    <property type="component" value="Unassembled WGS sequence"/>
</dbReference>
<evidence type="ECO:0000313" key="1">
    <source>
        <dbReference type="EMBL" id="KJU84080.1"/>
    </source>
</evidence>
<protein>
    <submittedName>
        <fullName evidence="1">Uncharacterized protein</fullName>
    </submittedName>
</protein>
<keyword evidence="2" id="KW-1185">Reference proteome</keyword>
<dbReference type="EMBL" id="LACI01001630">
    <property type="protein sequence ID" value="KJU84080.1"/>
    <property type="molecule type" value="Genomic_DNA"/>
</dbReference>
<dbReference type="AlphaFoldDB" id="A0A0F3GQ71"/>
<proteinExistence type="predicted"/>
<evidence type="ECO:0000313" key="2">
    <source>
        <dbReference type="Proteomes" id="UP000033423"/>
    </source>
</evidence>
<accession>A0A0F3GQ71</accession>
<reference evidence="1 2" key="1">
    <citation type="submission" date="2015-02" db="EMBL/GenBank/DDBJ databases">
        <title>Single-cell genomics of uncultivated deep-branching MTB reveals a conserved set of magnetosome genes.</title>
        <authorList>
            <person name="Kolinko S."/>
            <person name="Richter M."/>
            <person name="Glockner F.O."/>
            <person name="Brachmann A."/>
            <person name="Schuler D."/>
        </authorList>
    </citation>
    <scope>NUCLEOTIDE SEQUENCE [LARGE SCALE GENOMIC DNA]</scope>
    <source>
        <strain evidence="1">TM-1</strain>
    </source>
</reference>
<comment type="caution">
    <text evidence="1">The sequence shown here is derived from an EMBL/GenBank/DDBJ whole genome shotgun (WGS) entry which is preliminary data.</text>
</comment>